<dbReference type="PANTHER" id="PTHR43669">
    <property type="entry name" value="5-KETO-D-GLUCONATE 5-REDUCTASE"/>
    <property type="match status" value="1"/>
</dbReference>
<reference evidence="4" key="1">
    <citation type="submission" date="2018-06" db="EMBL/GenBank/DDBJ databases">
        <authorList>
            <person name="Zhirakovskaya E."/>
        </authorList>
    </citation>
    <scope>NUCLEOTIDE SEQUENCE</scope>
</reference>
<evidence type="ECO:0000313" key="4">
    <source>
        <dbReference type="EMBL" id="VAX30009.1"/>
    </source>
</evidence>
<dbReference type="EC" id="4.1.2.19" evidence="4"/>
<dbReference type="SUPFAM" id="SSF51735">
    <property type="entry name" value="NAD(P)-binding Rossmann-fold domains"/>
    <property type="match status" value="1"/>
</dbReference>
<evidence type="ECO:0000256" key="2">
    <source>
        <dbReference type="ARBA" id="ARBA00023002"/>
    </source>
</evidence>
<dbReference type="NCBIfam" id="TIGR02632">
    <property type="entry name" value="RhaD_aldol-ADH"/>
    <property type="match status" value="1"/>
</dbReference>
<dbReference type="Pfam" id="PF13561">
    <property type="entry name" value="adh_short_C2"/>
    <property type="match status" value="1"/>
</dbReference>
<proteinExistence type="inferred from homology"/>
<dbReference type="InterPro" id="IPR013454">
    <property type="entry name" value="Bifunc_RhaD/ADH"/>
</dbReference>
<feature type="domain" description="Class II aldolase/adducin N-terminal" evidence="3">
    <location>
        <begin position="18"/>
        <end position="217"/>
    </location>
</feature>
<dbReference type="PRINTS" id="PR00081">
    <property type="entry name" value="GDHRDH"/>
</dbReference>
<dbReference type="InterPro" id="IPR036409">
    <property type="entry name" value="Aldolase_II/adducin_N_sf"/>
</dbReference>
<dbReference type="Gene3D" id="3.40.225.10">
    <property type="entry name" value="Class II aldolase/adducin N-terminal domain"/>
    <property type="match status" value="1"/>
</dbReference>
<dbReference type="SUPFAM" id="SSF53639">
    <property type="entry name" value="AraD/HMP-PK domain-like"/>
    <property type="match status" value="1"/>
</dbReference>
<dbReference type="InterPro" id="IPR036291">
    <property type="entry name" value="NAD(P)-bd_dom_sf"/>
</dbReference>
<dbReference type="Gene3D" id="3.40.50.720">
    <property type="entry name" value="NAD(P)-binding Rossmann-like Domain"/>
    <property type="match status" value="1"/>
</dbReference>
<evidence type="ECO:0000256" key="1">
    <source>
        <dbReference type="ARBA" id="ARBA00006484"/>
    </source>
</evidence>
<dbReference type="EMBL" id="UOGF01000058">
    <property type="protein sequence ID" value="VAX30009.1"/>
    <property type="molecule type" value="Genomic_DNA"/>
</dbReference>
<dbReference type="Pfam" id="PF00596">
    <property type="entry name" value="Aldolase_II"/>
    <property type="match status" value="1"/>
</dbReference>
<dbReference type="AlphaFoldDB" id="A0A3B1CIF5"/>
<dbReference type="GO" id="GO:0008994">
    <property type="term" value="F:rhamnulose-1-phosphate aldolase activity"/>
    <property type="evidence" value="ECO:0007669"/>
    <property type="project" value="UniProtKB-EC"/>
</dbReference>
<comment type="similarity">
    <text evidence="1">Belongs to the short-chain dehydrogenases/reductases (SDR) family.</text>
</comment>
<protein>
    <submittedName>
        <fullName evidence="4">Predicted rhamnulose-1-phosphate aldolase / Predicted lactaldehyde dehydrogenase</fullName>
        <ecNumber evidence="4">1.2.1.22</ecNumber>
        <ecNumber evidence="4">4.1.2.19</ecNumber>
    </submittedName>
</protein>
<organism evidence="4">
    <name type="scientific">hydrothermal vent metagenome</name>
    <dbReference type="NCBI Taxonomy" id="652676"/>
    <lineage>
        <taxon>unclassified sequences</taxon>
        <taxon>metagenomes</taxon>
        <taxon>ecological metagenomes</taxon>
    </lineage>
</organism>
<gene>
    <name evidence="4" type="ORF">MNBD_NITROSPIRAE01-2103</name>
</gene>
<dbReference type="NCBIfam" id="NF006189">
    <property type="entry name" value="PRK08324.1-3"/>
    <property type="match status" value="1"/>
</dbReference>
<evidence type="ECO:0000259" key="3">
    <source>
        <dbReference type="SMART" id="SM01007"/>
    </source>
</evidence>
<name>A0A3B1CIF5_9ZZZZ</name>
<dbReference type="GO" id="GO:0008911">
    <property type="term" value="F:lactaldehyde dehydrogenase (NAD+) activity"/>
    <property type="evidence" value="ECO:0007669"/>
    <property type="project" value="UniProtKB-EC"/>
</dbReference>
<dbReference type="PANTHER" id="PTHR43669:SF8">
    <property type="entry name" value="SHORT-CHAIN TYPE DEHYDROGENASE_REDUCTASE-RELATED"/>
    <property type="match status" value="1"/>
</dbReference>
<dbReference type="InterPro" id="IPR001303">
    <property type="entry name" value="Aldolase_II/adducin_N"/>
</dbReference>
<accession>A0A3B1CIF5</accession>
<keyword evidence="2 4" id="KW-0560">Oxidoreductase</keyword>
<dbReference type="FunFam" id="3.40.50.720:FF:000084">
    <property type="entry name" value="Short-chain dehydrogenase reductase"/>
    <property type="match status" value="1"/>
</dbReference>
<dbReference type="InterPro" id="IPR002347">
    <property type="entry name" value="SDR_fam"/>
</dbReference>
<sequence length="686" mass="74803">MKSLWSNKAAKDLSSIDLVVYTSRLIGANTNLVLWGGGNSSIKTMGSDHTGKKCEILWIKGSGSDMRTIAPKNFTPLRLQDLLPLQQRDAMTDEAMVDYQMKSMLNPKAPKPSIETLLHAFLPPAHIYHTHADAICALTDTPKSKQIIREVFGKTVALVSYTRPGFLLSKRVAEAYKKTPNITAIILDKHGLITFGKTAKAAYDMTIKMVSQAEAYAAKKRKGKNPMGPLQIKGLPVNKRRALAAQIAPILRGEISHNKHVVLRYEDAPGLLQFIGSEKAKKLTQIGPFTPDHLMHTRPWPLFVDVKDPADLQSLKQALHKSLTSYRKRAVDYFERYKPEGVTILDPNPRVILIPGIGMFSTGKNRAAANIPHDLYMHTYPVIEAATAIDRYRTISLKETCDFEYWPMENFKLTLLPPEKTFSRKIALITGAAGALGSAIASAFIEAGACVVLTDIDEKKTCALADKLNEAVGSRQAVAITMDVCSEHEVKRGFEAAVLAFGGLDIFISNAGIARPSSVDNLSLSDWEASLSVNATGHLLTSQAALKIMKAQKLGGSIVVVTTKNVLAPGKDFGAYSASKAAQTQLARIMAIENASVGIRVNMVTPDGIFEGSGLWSQSVREERAEAHGIALDEVEDFYAKRNLLQTPIYARDVAEGVLFLASERAAKTTGAILPIDGGLREAFPR</sequence>
<dbReference type="SMART" id="SM01007">
    <property type="entry name" value="Aldolase_II"/>
    <property type="match status" value="1"/>
</dbReference>
<dbReference type="EC" id="1.2.1.22" evidence="4"/>
<keyword evidence="4" id="KW-0456">Lyase</keyword>